<gene>
    <name evidence="6" type="ORF">HPBE_LOCUS8163</name>
</gene>
<protein>
    <submittedName>
        <fullName evidence="6">Uncharacterized protein</fullName>
    </submittedName>
</protein>
<proteinExistence type="predicted"/>
<evidence type="ECO:0000256" key="4">
    <source>
        <dbReference type="ARBA" id="ARBA00023136"/>
    </source>
</evidence>
<dbReference type="EMBL" id="UZAH01026075">
    <property type="protein sequence ID" value="VDO75188.1"/>
    <property type="molecule type" value="Genomic_DNA"/>
</dbReference>
<accession>A0A3P8BFC6</accession>
<name>A0A3P8BFC6_HELPZ</name>
<sequence>MRISGGISWASLVRLLNGKPLLIPQKQTDPNAGVPSMSCPAIRRRILTKATAVTVKHPIAVSRVVNKDYFWHEAMLSYTYSPQNVYCFAIDAKSEQSFKQRMQSLAECMPNVILAQQVSLVPGKKKACHLVEISPESSVAAYSLNHDLILKTNEEISDAIDILNGSHSIGAGAPTGADR</sequence>
<keyword evidence="4" id="KW-0472">Membrane</keyword>
<evidence type="ECO:0000256" key="3">
    <source>
        <dbReference type="ARBA" id="ARBA00022679"/>
    </source>
</evidence>
<dbReference type="GO" id="GO:0016020">
    <property type="term" value="C:membrane"/>
    <property type="evidence" value="ECO:0007669"/>
    <property type="project" value="UniProtKB-SubCell"/>
</dbReference>
<dbReference type="OrthoDB" id="2019572at2759"/>
<evidence type="ECO:0000256" key="2">
    <source>
        <dbReference type="ARBA" id="ARBA00022676"/>
    </source>
</evidence>
<reference evidence="6" key="1">
    <citation type="submission" date="2018-11" db="EMBL/GenBank/DDBJ databases">
        <authorList>
            <consortium name="Pathogen Informatics"/>
        </authorList>
    </citation>
    <scope>NUCLEOTIDE SEQUENCE [LARGE SCALE GENOMIC DNA]</scope>
</reference>
<dbReference type="PANTHER" id="PTHR46671">
    <property type="entry name" value="PROTEIN CBG11221"/>
    <property type="match status" value="1"/>
</dbReference>
<dbReference type="GO" id="GO:0016757">
    <property type="term" value="F:glycosyltransferase activity"/>
    <property type="evidence" value="ECO:0007669"/>
    <property type="project" value="UniProtKB-KW"/>
</dbReference>
<organism evidence="6">
    <name type="scientific">Heligmosomoides polygyrus</name>
    <name type="common">Parasitic roundworm</name>
    <dbReference type="NCBI Taxonomy" id="6339"/>
    <lineage>
        <taxon>Eukaryota</taxon>
        <taxon>Metazoa</taxon>
        <taxon>Ecdysozoa</taxon>
        <taxon>Nematoda</taxon>
        <taxon>Chromadorea</taxon>
        <taxon>Rhabditida</taxon>
        <taxon>Rhabditina</taxon>
        <taxon>Rhabditomorpha</taxon>
        <taxon>Strongyloidea</taxon>
        <taxon>Heligmosomidae</taxon>
        <taxon>Heligmosomoides</taxon>
    </lineage>
</organism>
<keyword evidence="5" id="KW-0325">Glycoprotein</keyword>
<evidence type="ECO:0000256" key="1">
    <source>
        <dbReference type="ARBA" id="ARBA00004606"/>
    </source>
</evidence>
<comment type="subcellular location">
    <subcellularLocation>
        <location evidence="1">Membrane</location>
        <topology evidence="1">Single-pass type II membrane protein</topology>
    </subcellularLocation>
</comment>
<evidence type="ECO:0000313" key="6">
    <source>
        <dbReference type="EMBL" id="VDO75188.1"/>
    </source>
</evidence>
<dbReference type="AlphaFoldDB" id="A0A3P8BFC6"/>
<evidence type="ECO:0000256" key="5">
    <source>
        <dbReference type="ARBA" id="ARBA00023180"/>
    </source>
</evidence>
<keyword evidence="2" id="KW-0328">Glycosyltransferase</keyword>
<dbReference type="PANTHER" id="PTHR46671:SF7">
    <property type="entry name" value="CORE-2_I-BRANCHING ENZYME"/>
    <property type="match status" value="1"/>
</dbReference>
<dbReference type="Pfam" id="PF02485">
    <property type="entry name" value="Branch"/>
    <property type="match status" value="1"/>
</dbReference>
<keyword evidence="3" id="KW-0808">Transferase</keyword>
<dbReference type="InterPro" id="IPR003406">
    <property type="entry name" value="Glyco_trans_14"/>
</dbReference>